<reference evidence="1" key="1">
    <citation type="submission" date="2019-11" db="EMBL/GenBank/DDBJ databases">
        <authorList>
            <person name="Liu Y."/>
            <person name="Hou J."/>
            <person name="Li T.-Q."/>
            <person name="Guan C.-H."/>
            <person name="Wu X."/>
            <person name="Wu H.-Z."/>
            <person name="Ling F."/>
            <person name="Zhang R."/>
            <person name="Shi X.-G."/>
            <person name="Ren J.-P."/>
            <person name="Chen E.-F."/>
            <person name="Sun J.-M."/>
        </authorList>
    </citation>
    <scope>NUCLEOTIDE SEQUENCE</scope>
    <source>
        <strain evidence="1">Adult_tree_wgs_1</strain>
        <tissue evidence="1">Leaves</tissue>
    </source>
</reference>
<organism evidence="1 2">
    <name type="scientific">Rhododendron simsii</name>
    <name type="common">Sims's rhododendron</name>
    <dbReference type="NCBI Taxonomy" id="118357"/>
    <lineage>
        <taxon>Eukaryota</taxon>
        <taxon>Viridiplantae</taxon>
        <taxon>Streptophyta</taxon>
        <taxon>Embryophyta</taxon>
        <taxon>Tracheophyta</taxon>
        <taxon>Spermatophyta</taxon>
        <taxon>Magnoliopsida</taxon>
        <taxon>eudicotyledons</taxon>
        <taxon>Gunneridae</taxon>
        <taxon>Pentapetalae</taxon>
        <taxon>asterids</taxon>
        <taxon>Ericales</taxon>
        <taxon>Ericaceae</taxon>
        <taxon>Ericoideae</taxon>
        <taxon>Rhodoreae</taxon>
        <taxon>Rhododendron</taxon>
    </lineage>
</organism>
<dbReference type="Proteomes" id="UP000626092">
    <property type="component" value="Unassembled WGS sequence"/>
</dbReference>
<sequence>MKILSCMKLWKSEGKINYCKSTQDEIRVWKYCDNSHDDDNQWEAKRLIVVEKLQSIKIELADCYETGEFEEVWGCGIAGENENYSLSYACGFSFKSVNLVRRELDAG</sequence>
<keyword evidence="2" id="KW-1185">Reference proteome</keyword>
<evidence type="ECO:0000313" key="2">
    <source>
        <dbReference type="Proteomes" id="UP000626092"/>
    </source>
</evidence>
<dbReference type="EMBL" id="WJXA01000004">
    <property type="protein sequence ID" value="KAF7145877.1"/>
    <property type="molecule type" value="Genomic_DNA"/>
</dbReference>
<comment type="caution">
    <text evidence="1">The sequence shown here is derived from an EMBL/GenBank/DDBJ whole genome shotgun (WGS) entry which is preliminary data.</text>
</comment>
<evidence type="ECO:0000313" key="1">
    <source>
        <dbReference type="EMBL" id="KAF7145877.1"/>
    </source>
</evidence>
<name>A0A834H465_RHOSS</name>
<accession>A0A834H465</accession>
<proteinExistence type="predicted"/>
<dbReference type="AlphaFoldDB" id="A0A834H465"/>
<gene>
    <name evidence="1" type="ORF">RHSIM_Rhsim04G0152000</name>
</gene>
<protein>
    <submittedName>
        <fullName evidence="1">Uncharacterized protein</fullName>
    </submittedName>
</protein>